<dbReference type="EMBL" id="JARQZJ010000031">
    <property type="protein sequence ID" value="KAK9874409.1"/>
    <property type="molecule type" value="Genomic_DNA"/>
</dbReference>
<gene>
    <name evidence="2" type="ORF">WA026_002756</name>
</gene>
<evidence type="ECO:0000313" key="2">
    <source>
        <dbReference type="EMBL" id="KAK9874409.1"/>
    </source>
</evidence>
<dbReference type="InterPro" id="IPR029437">
    <property type="entry name" value="HPS3_N"/>
</dbReference>
<dbReference type="PANTHER" id="PTHR28633:SF1">
    <property type="entry name" value="BLOC-2 COMPLEX MEMBER HPS3"/>
    <property type="match status" value="1"/>
</dbReference>
<dbReference type="GO" id="GO:0005737">
    <property type="term" value="C:cytoplasm"/>
    <property type="evidence" value="ECO:0007669"/>
    <property type="project" value="TreeGrafter"/>
</dbReference>
<keyword evidence="3" id="KW-1185">Reference proteome</keyword>
<proteinExistence type="predicted"/>
<accession>A0AAW1U4V4</accession>
<comment type="caution">
    <text evidence="2">The sequence shown here is derived from an EMBL/GenBank/DDBJ whole genome shotgun (WGS) entry which is preliminary data.</text>
</comment>
<protein>
    <recommendedName>
        <fullName evidence="1">BLOC-2 complex member HPS3 N-terminal domain-containing protein</fullName>
    </recommendedName>
</protein>
<reference evidence="2 3" key="1">
    <citation type="submission" date="2023-03" db="EMBL/GenBank/DDBJ databases">
        <title>Genome insight into feeding habits of ladybird beetles.</title>
        <authorList>
            <person name="Li H.-S."/>
            <person name="Huang Y.-H."/>
            <person name="Pang H."/>
        </authorList>
    </citation>
    <scope>NUCLEOTIDE SEQUENCE [LARGE SCALE GENOMIC DNA]</scope>
    <source>
        <strain evidence="2">SYSU_2023b</strain>
        <tissue evidence="2">Whole body</tissue>
    </source>
</reference>
<dbReference type="Pfam" id="PF14761">
    <property type="entry name" value="HPS3_N"/>
    <property type="match status" value="1"/>
</dbReference>
<dbReference type="PANTHER" id="PTHR28633">
    <property type="entry name" value="HERMANSKY-PUDLAK SYNDROME 3 PROTEIN"/>
    <property type="match status" value="1"/>
</dbReference>
<organism evidence="2 3">
    <name type="scientific">Henosepilachna vigintioctopunctata</name>
    <dbReference type="NCBI Taxonomy" id="420089"/>
    <lineage>
        <taxon>Eukaryota</taxon>
        <taxon>Metazoa</taxon>
        <taxon>Ecdysozoa</taxon>
        <taxon>Arthropoda</taxon>
        <taxon>Hexapoda</taxon>
        <taxon>Insecta</taxon>
        <taxon>Pterygota</taxon>
        <taxon>Neoptera</taxon>
        <taxon>Endopterygota</taxon>
        <taxon>Coleoptera</taxon>
        <taxon>Polyphaga</taxon>
        <taxon>Cucujiformia</taxon>
        <taxon>Coccinelloidea</taxon>
        <taxon>Coccinellidae</taxon>
        <taxon>Epilachninae</taxon>
        <taxon>Epilachnini</taxon>
        <taxon>Henosepilachna</taxon>
    </lineage>
</organism>
<sequence length="555" mass="62912">MVRVISVHHFTSQNVQTLEQPTACTTALPDRFLSALMSNCIEVRDLKNNAEVLFTFPTVDEVAQICYSLNGDYVATLESKFNRQNKEINFVRVYINWNSIATLQQSKMTNSGVSLGSSECGMVQPMRARIAGQVTPTSNQSDLGSLEIIEIPVKRNPHGIACCPITGNLLILSNNVMNIYKFKLKTHDISKMKFIDFDDTGLTIELTFEPIKIEMYENYIAAMNKNSMQLIKIYKNFGKEKRYKMKKNSSTEVPLHYNNPSPIDYEQLLKEEMSINNKGKLTINLASIVKENSLVHKHSPFTFYDKDMIANISSNSLENKLCQYRIENLIQLRLLPILIENAQRHIIEEFKTFVLKPLYIEEVFNKLKKETEKDNIFCSEFSKSLNSVSCMVATQQEGYLFHFDDPYSSASIDNCIAVYPFTAPVFQLVMEDYILHALTETGLESYTLRIGHKLCHSLCDIDNINVACPPISDGICLVGLRPFLGVEQILLSNNHLLLLANADISPTHSIASNSSSNAVYWTLYSLELPSPKTIFNDISIVASTHRFSSYKLTYI</sequence>
<dbReference type="AlphaFoldDB" id="A0AAW1U4V4"/>
<dbReference type="InterPro" id="IPR017216">
    <property type="entry name" value="HPS3"/>
</dbReference>
<evidence type="ECO:0000313" key="3">
    <source>
        <dbReference type="Proteomes" id="UP001431783"/>
    </source>
</evidence>
<feature type="domain" description="BLOC-2 complex member HPS3 N-terminal" evidence="1">
    <location>
        <begin position="4"/>
        <end position="511"/>
    </location>
</feature>
<dbReference type="Proteomes" id="UP001431783">
    <property type="component" value="Unassembled WGS sequence"/>
</dbReference>
<evidence type="ECO:0000259" key="1">
    <source>
        <dbReference type="Pfam" id="PF14761"/>
    </source>
</evidence>
<name>A0AAW1U4V4_9CUCU</name>